<feature type="domain" description="Luciferase-like" evidence="3">
    <location>
        <begin position="13"/>
        <end position="333"/>
    </location>
</feature>
<dbReference type="Pfam" id="PF00296">
    <property type="entry name" value="Bac_luciferase"/>
    <property type="match status" value="1"/>
</dbReference>
<name>A0ABQ6VJV6_9CORY</name>
<dbReference type="SUPFAM" id="SSF51679">
    <property type="entry name" value="Bacterial luciferase-like"/>
    <property type="match status" value="1"/>
</dbReference>
<dbReference type="EMBL" id="WBZJ01000001">
    <property type="protein sequence ID" value="KAB3522766.1"/>
    <property type="molecule type" value="Genomic_DNA"/>
</dbReference>
<evidence type="ECO:0000313" key="5">
    <source>
        <dbReference type="Proteomes" id="UP000436181"/>
    </source>
</evidence>
<gene>
    <name evidence="4" type="ORF">F8377_00910</name>
</gene>
<organism evidence="4 5">
    <name type="scientific">Corynebacterium zhongnanshanii</name>
    <dbReference type="NCBI Taxonomy" id="2768834"/>
    <lineage>
        <taxon>Bacteria</taxon>
        <taxon>Bacillati</taxon>
        <taxon>Actinomycetota</taxon>
        <taxon>Actinomycetes</taxon>
        <taxon>Mycobacteriales</taxon>
        <taxon>Corynebacteriaceae</taxon>
        <taxon>Corynebacterium</taxon>
    </lineage>
</organism>
<dbReference type="GO" id="GO:0016491">
    <property type="term" value="F:oxidoreductase activity"/>
    <property type="evidence" value="ECO:0007669"/>
    <property type="project" value="UniProtKB-KW"/>
</dbReference>
<proteinExistence type="predicted"/>
<keyword evidence="5" id="KW-1185">Reference proteome</keyword>
<dbReference type="Proteomes" id="UP000436181">
    <property type="component" value="Unassembled WGS sequence"/>
</dbReference>
<evidence type="ECO:0000313" key="4">
    <source>
        <dbReference type="EMBL" id="KAB3522766.1"/>
    </source>
</evidence>
<evidence type="ECO:0000256" key="2">
    <source>
        <dbReference type="SAM" id="MobiDB-lite"/>
    </source>
</evidence>
<dbReference type="NCBIfam" id="TIGR03558">
    <property type="entry name" value="oxido_grp_1"/>
    <property type="match status" value="1"/>
</dbReference>
<dbReference type="InterPro" id="IPR036661">
    <property type="entry name" value="Luciferase-like_sf"/>
</dbReference>
<evidence type="ECO:0000256" key="1">
    <source>
        <dbReference type="ARBA" id="ARBA00007789"/>
    </source>
</evidence>
<sequence length="373" mass="39256">MRFSLLDRAITTVDFSSDAAVLHAVTTHAKSAESMGFHRFFVAEHHAVPGIAGSQPAILANHILNNTSTLRVGTGGIMVPTYPPLVVAEQAATLQALHPGRVDVGLGSSVGFTQPVREALRQEDAVAVKKRFGEDLAEVVRYLRGEAPITQRPQLAADTASAPAAGAGAVSADAERSSAVPGEPPAGASGTPAGPPAGAPAAPPVFVLAGYRSALEAARLGLGVILGGPIDTQVAAAEAYIENFREGALGSPHIIPSLHVAVGEEEAWASDLLLPEAYSQAVSQTTGRFEPLQPARNLDLDALSEQQRQRVRQMQAQHLTGTPERVHEALHGIADRIGGSDYTIDEFLITGDIPDREGREESERLLMEIARGW</sequence>
<dbReference type="PANTHER" id="PTHR30137:SF6">
    <property type="entry name" value="LUCIFERASE-LIKE MONOOXYGENASE"/>
    <property type="match status" value="1"/>
</dbReference>
<dbReference type="EC" id="1.-.-.-" evidence="4"/>
<dbReference type="Gene3D" id="3.20.20.30">
    <property type="entry name" value="Luciferase-like domain"/>
    <property type="match status" value="1"/>
</dbReference>
<comment type="caution">
    <text evidence="4">The sequence shown here is derived from an EMBL/GenBank/DDBJ whole genome shotgun (WGS) entry which is preliminary data.</text>
</comment>
<dbReference type="InterPro" id="IPR019949">
    <property type="entry name" value="CmoO-like"/>
</dbReference>
<dbReference type="RefSeq" id="WP_151843662.1">
    <property type="nucleotide sequence ID" value="NZ_WBZJ01000001.1"/>
</dbReference>
<keyword evidence="4" id="KW-0560">Oxidoreductase</keyword>
<comment type="similarity">
    <text evidence="1">To bacterial alkanal monooxygenase alpha and beta chains.</text>
</comment>
<feature type="compositionally biased region" description="Low complexity" evidence="2">
    <location>
        <begin position="156"/>
        <end position="172"/>
    </location>
</feature>
<dbReference type="InterPro" id="IPR011251">
    <property type="entry name" value="Luciferase-like_dom"/>
</dbReference>
<reference evidence="4 5" key="1">
    <citation type="submission" date="2019-10" db="EMBL/GenBank/DDBJ databases">
        <title>Corynebacterium sp novel species isolated from the respiratory tract of Marmot.</title>
        <authorList>
            <person name="Zhang G."/>
        </authorList>
    </citation>
    <scope>NUCLEOTIDE SEQUENCE [LARGE SCALE GENOMIC DNA]</scope>
    <source>
        <strain evidence="4 5">336</strain>
    </source>
</reference>
<accession>A0ABQ6VJV6</accession>
<dbReference type="InterPro" id="IPR050766">
    <property type="entry name" value="Bact_Lucif_Oxidored"/>
</dbReference>
<protein>
    <submittedName>
        <fullName evidence="4">MsnO8 family LLM class oxidoreductase</fullName>
        <ecNumber evidence="4">1.-.-.-</ecNumber>
    </submittedName>
</protein>
<evidence type="ECO:0000259" key="3">
    <source>
        <dbReference type="Pfam" id="PF00296"/>
    </source>
</evidence>
<feature type="region of interest" description="Disordered" evidence="2">
    <location>
        <begin position="154"/>
        <end position="198"/>
    </location>
</feature>
<dbReference type="PANTHER" id="PTHR30137">
    <property type="entry name" value="LUCIFERASE-LIKE MONOOXYGENASE"/>
    <property type="match status" value="1"/>
</dbReference>